<dbReference type="STRING" id="913774.A0A0C3C4R9"/>
<evidence type="ECO:0000313" key="4">
    <source>
        <dbReference type="Proteomes" id="UP000054321"/>
    </source>
</evidence>
<evidence type="ECO:0000259" key="2">
    <source>
        <dbReference type="SMART" id="SM01007"/>
    </source>
</evidence>
<feature type="domain" description="Class II aldolase/adducin N-terminal" evidence="2">
    <location>
        <begin position="46"/>
        <end position="212"/>
    </location>
</feature>
<accession>A0A0C3C4R9</accession>
<dbReference type="OrthoDB" id="3238794at2759"/>
<dbReference type="GO" id="GO:0005856">
    <property type="term" value="C:cytoskeleton"/>
    <property type="evidence" value="ECO:0007669"/>
    <property type="project" value="TreeGrafter"/>
</dbReference>
<dbReference type="Gene3D" id="3.40.225.10">
    <property type="entry name" value="Class II aldolase/adducin N-terminal domain"/>
    <property type="match status" value="1"/>
</dbReference>
<dbReference type="InParanoid" id="A0A0C3C4R9"/>
<dbReference type="SMART" id="SM01007">
    <property type="entry name" value="Aldolase_II"/>
    <property type="match status" value="1"/>
</dbReference>
<dbReference type="Pfam" id="PF00596">
    <property type="entry name" value="Aldolase_II"/>
    <property type="match status" value="1"/>
</dbReference>
<gene>
    <name evidence="3" type="ORF">OIDMADRAFT_61174</name>
</gene>
<name>A0A0C3C4R9_OIDMZ</name>
<evidence type="ECO:0000313" key="3">
    <source>
        <dbReference type="EMBL" id="KIM93908.1"/>
    </source>
</evidence>
<keyword evidence="4" id="KW-1185">Reference proteome</keyword>
<proteinExistence type="predicted"/>
<dbReference type="HOGENOM" id="CLU_1300048_0_0_1"/>
<dbReference type="Proteomes" id="UP000054321">
    <property type="component" value="Unassembled WGS sequence"/>
</dbReference>
<dbReference type="AlphaFoldDB" id="A0A0C3C4R9"/>
<dbReference type="PANTHER" id="PTHR10672:SF41">
    <property type="entry name" value="CLASS II ALDOLASE_ADDUCIN DOMAIN PROTEIN (AFU_ORTHOLOGUE AFUA_3G01330)"/>
    <property type="match status" value="1"/>
</dbReference>
<dbReference type="InterPro" id="IPR036409">
    <property type="entry name" value="Aldolase_II/adducin_N_sf"/>
</dbReference>
<dbReference type="EMBL" id="KN832892">
    <property type="protein sequence ID" value="KIM93908.1"/>
    <property type="molecule type" value="Genomic_DNA"/>
</dbReference>
<dbReference type="PANTHER" id="PTHR10672">
    <property type="entry name" value="ADDUCIN"/>
    <property type="match status" value="1"/>
</dbReference>
<dbReference type="InterPro" id="IPR051017">
    <property type="entry name" value="Aldolase-II_Adducin_sf"/>
</dbReference>
<sequence length="212" mass="23223">MSPTTTTANGKHIYKNGDPNLTIPEGIPSGPPSFSDKYKERAYLKHRLALAFRIFAKAGFRKVLLDTSPCGILSIRTTSGSILWVSTLSVIERVVYITRIGLHFSLITPSDLILVNYSGTVIDGGKNRFLNYAAFAIHSKIHSARPDVAFAAHLHCVYGRAICATGQTLDPIMQDSCNFYNGHSYVTFISVYGQKPRGMSGVARPTPQDSQL</sequence>
<organism evidence="3 4">
    <name type="scientific">Oidiodendron maius (strain Zn)</name>
    <dbReference type="NCBI Taxonomy" id="913774"/>
    <lineage>
        <taxon>Eukaryota</taxon>
        <taxon>Fungi</taxon>
        <taxon>Dikarya</taxon>
        <taxon>Ascomycota</taxon>
        <taxon>Pezizomycotina</taxon>
        <taxon>Leotiomycetes</taxon>
        <taxon>Leotiomycetes incertae sedis</taxon>
        <taxon>Myxotrichaceae</taxon>
        <taxon>Oidiodendron</taxon>
    </lineage>
</organism>
<dbReference type="GO" id="GO:0051015">
    <property type="term" value="F:actin filament binding"/>
    <property type="evidence" value="ECO:0007669"/>
    <property type="project" value="TreeGrafter"/>
</dbReference>
<feature type="region of interest" description="Disordered" evidence="1">
    <location>
        <begin position="1"/>
        <end position="20"/>
    </location>
</feature>
<reference evidence="4" key="2">
    <citation type="submission" date="2015-01" db="EMBL/GenBank/DDBJ databases">
        <title>Evolutionary Origins and Diversification of the Mycorrhizal Mutualists.</title>
        <authorList>
            <consortium name="DOE Joint Genome Institute"/>
            <consortium name="Mycorrhizal Genomics Consortium"/>
            <person name="Kohler A."/>
            <person name="Kuo A."/>
            <person name="Nagy L.G."/>
            <person name="Floudas D."/>
            <person name="Copeland A."/>
            <person name="Barry K.W."/>
            <person name="Cichocki N."/>
            <person name="Veneault-Fourrey C."/>
            <person name="LaButti K."/>
            <person name="Lindquist E.A."/>
            <person name="Lipzen A."/>
            <person name="Lundell T."/>
            <person name="Morin E."/>
            <person name="Murat C."/>
            <person name="Riley R."/>
            <person name="Ohm R."/>
            <person name="Sun H."/>
            <person name="Tunlid A."/>
            <person name="Henrissat B."/>
            <person name="Grigoriev I.V."/>
            <person name="Hibbett D.S."/>
            <person name="Martin F."/>
        </authorList>
    </citation>
    <scope>NUCLEOTIDE SEQUENCE [LARGE SCALE GENOMIC DNA]</scope>
    <source>
        <strain evidence="4">Zn</strain>
    </source>
</reference>
<dbReference type="InterPro" id="IPR001303">
    <property type="entry name" value="Aldolase_II/adducin_N"/>
</dbReference>
<reference evidence="3 4" key="1">
    <citation type="submission" date="2014-04" db="EMBL/GenBank/DDBJ databases">
        <authorList>
            <consortium name="DOE Joint Genome Institute"/>
            <person name="Kuo A."/>
            <person name="Martino E."/>
            <person name="Perotto S."/>
            <person name="Kohler A."/>
            <person name="Nagy L.G."/>
            <person name="Floudas D."/>
            <person name="Copeland A."/>
            <person name="Barry K.W."/>
            <person name="Cichocki N."/>
            <person name="Veneault-Fourrey C."/>
            <person name="LaButti K."/>
            <person name="Lindquist E.A."/>
            <person name="Lipzen A."/>
            <person name="Lundell T."/>
            <person name="Morin E."/>
            <person name="Murat C."/>
            <person name="Sun H."/>
            <person name="Tunlid A."/>
            <person name="Henrissat B."/>
            <person name="Grigoriev I.V."/>
            <person name="Hibbett D.S."/>
            <person name="Martin F."/>
            <person name="Nordberg H.P."/>
            <person name="Cantor M.N."/>
            <person name="Hua S.X."/>
        </authorList>
    </citation>
    <scope>NUCLEOTIDE SEQUENCE [LARGE SCALE GENOMIC DNA]</scope>
    <source>
        <strain evidence="3 4">Zn</strain>
    </source>
</reference>
<dbReference type="SUPFAM" id="SSF53639">
    <property type="entry name" value="AraD/HMP-PK domain-like"/>
    <property type="match status" value="1"/>
</dbReference>
<protein>
    <recommendedName>
        <fullName evidence="2">Class II aldolase/adducin N-terminal domain-containing protein</fullName>
    </recommendedName>
</protein>
<evidence type="ECO:0000256" key="1">
    <source>
        <dbReference type="SAM" id="MobiDB-lite"/>
    </source>
</evidence>